<name>A0A848LZF7_9BACT</name>
<feature type="region of interest" description="Disordered" evidence="1">
    <location>
        <begin position="1"/>
        <end position="22"/>
    </location>
</feature>
<organism evidence="2 3">
    <name type="scientific">Pyxidicoccus fallax</name>
    <dbReference type="NCBI Taxonomy" id="394095"/>
    <lineage>
        <taxon>Bacteria</taxon>
        <taxon>Pseudomonadati</taxon>
        <taxon>Myxococcota</taxon>
        <taxon>Myxococcia</taxon>
        <taxon>Myxococcales</taxon>
        <taxon>Cystobacterineae</taxon>
        <taxon>Myxococcaceae</taxon>
        <taxon>Pyxidicoccus</taxon>
    </lineage>
</organism>
<dbReference type="AlphaFoldDB" id="A0A848LZF7"/>
<evidence type="ECO:0000313" key="3">
    <source>
        <dbReference type="Proteomes" id="UP000518300"/>
    </source>
</evidence>
<accession>A0A848LZF7</accession>
<protein>
    <submittedName>
        <fullName evidence="2">Fibril protein</fullName>
    </submittedName>
</protein>
<dbReference type="EMBL" id="JABBJJ010000461">
    <property type="protein sequence ID" value="NMO22713.1"/>
    <property type="molecule type" value="Genomic_DNA"/>
</dbReference>
<keyword evidence="3" id="KW-1185">Reference proteome</keyword>
<comment type="caution">
    <text evidence="2">The sequence shown here is derived from an EMBL/GenBank/DDBJ whole genome shotgun (WGS) entry which is preliminary data.</text>
</comment>
<evidence type="ECO:0000256" key="1">
    <source>
        <dbReference type="SAM" id="MobiDB-lite"/>
    </source>
</evidence>
<feature type="compositionally biased region" description="Polar residues" evidence="1">
    <location>
        <begin position="1"/>
        <end position="12"/>
    </location>
</feature>
<dbReference type="Proteomes" id="UP000518300">
    <property type="component" value="Unassembled WGS sequence"/>
</dbReference>
<proteinExistence type="predicted"/>
<gene>
    <name evidence="2" type="ORF">HG543_48835</name>
</gene>
<evidence type="ECO:0000313" key="2">
    <source>
        <dbReference type="EMBL" id="NMO22713.1"/>
    </source>
</evidence>
<reference evidence="2 3" key="1">
    <citation type="submission" date="2020-04" db="EMBL/GenBank/DDBJ databases">
        <title>Draft genome of Pyxidicoccus fallax type strain.</title>
        <authorList>
            <person name="Whitworth D.E."/>
        </authorList>
    </citation>
    <scope>NUCLEOTIDE SEQUENCE [LARGE SCALE GENOMIC DNA]</scope>
    <source>
        <strain evidence="2 3">DSM 14698</strain>
    </source>
</reference>
<sequence length="116" mass="12602">MARGPVQSQSPEGQDAYGFHPGDPVRVGYGDRGIMAFFELLRGPEGQRVAWRRLGPHSGTGVETFEVTYEGLGKSVRMYIDPNHGAAIHAPEGFIIQGLTSRAPTPAEEKPEVIEL</sequence>